<geneLocation type="mitochondrion" evidence="2"/>
<keyword evidence="1" id="KW-1133">Transmembrane helix</keyword>
<keyword evidence="1" id="KW-0472">Membrane</keyword>
<dbReference type="EMBL" id="OK104786">
    <property type="protein sequence ID" value="UGN61592.1"/>
    <property type="molecule type" value="Genomic_DNA"/>
</dbReference>
<protein>
    <submittedName>
        <fullName evidence="2">ATP synthase F0 subunit 8</fullName>
    </submittedName>
</protein>
<keyword evidence="1" id="KW-0812">Transmembrane</keyword>
<sequence length="59" mass="7130">MPQMSPMSWILLLVSFTIMIISVISMMYFTYLPKRTAKRSKNLKVLLKELNSNTRYWKW</sequence>
<evidence type="ECO:0000256" key="1">
    <source>
        <dbReference type="SAM" id="Phobius"/>
    </source>
</evidence>
<accession>A0A8K1WJ30</accession>
<proteinExistence type="predicted"/>
<keyword evidence="2" id="KW-0496">Mitochondrion</keyword>
<reference evidence="2" key="1">
    <citation type="submission" date="2021-09" db="EMBL/GenBank/DDBJ databases">
        <title>The complete mitochondrial genome of Syrista parreysii (Spinola, 1843) (Hymenoptera: Cephidae) and phylogenetic analysis.</title>
        <authorList>
            <person name="Liu L."/>
            <person name="Sun Z."/>
            <person name="Niu G."/>
            <person name="Wei M."/>
        </authorList>
    </citation>
    <scope>NUCLEOTIDE SEQUENCE</scope>
</reference>
<feature type="transmembrane region" description="Helical" evidence="1">
    <location>
        <begin position="6"/>
        <end position="31"/>
    </location>
</feature>
<name>A0A8K1WJ30_9HYME</name>
<gene>
    <name evidence="2" type="primary">ATP8</name>
</gene>
<dbReference type="AlphaFoldDB" id="A0A8K1WJ30"/>
<evidence type="ECO:0000313" key="2">
    <source>
        <dbReference type="EMBL" id="UGN61592.1"/>
    </source>
</evidence>
<organism evidence="2">
    <name type="scientific">Janus megamaculatus</name>
    <dbReference type="NCBI Taxonomy" id="2876199"/>
    <lineage>
        <taxon>Eukaryota</taxon>
        <taxon>Metazoa</taxon>
        <taxon>Ecdysozoa</taxon>
        <taxon>Arthropoda</taxon>
        <taxon>Hexapoda</taxon>
        <taxon>Insecta</taxon>
        <taxon>Pterygota</taxon>
        <taxon>Neoptera</taxon>
        <taxon>Endopterygota</taxon>
        <taxon>Hymenoptera</taxon>
        <taxon>Cephoidea</taxon>
        <taxon>Cephidae</taxon>
        <taxon>Janus</taxon>
    </lineage>
</organism>